<dbReference type="Pfam" id="PF17127">
    <property type="entry name" value="DUF5106"/>
    <property type="match status" value="1"/>
</dbReference>
<evidence type="ECO:0000313" key="6">
    <source>
        <dbReference type="EMBL" id="ACT94319.1"/>
    </source>
</evidence>
<dbReference type="Pfam" id="PF14289">
    <property type="entry name" value="DUF4369"/>
    <property type="match status" value="1"/>
</dbReference>
<evidence type="ECO:0000256" key="2">
    <source>
        <dbReference type="ARBA" id="ARBA00022748"/>
    </source>
</evidence>
<name>C6W6H9_DYAFD</name>
<dbReference type="GO" id="GO:0017004">
    <property type="term" value="P:cytochrome complex assembly"/>
    <property type="evidence" value="ECO:0007669"/>
    <property type="project" value="UniProtKB-KW"/>
</dbReference>
<evidence type="ECO:0000256" key="3">
    <source>
        <dbReference type="ARBA" id="ARBA00023157"/>
    </source>
</evidence>
<feature type="domain" description="Thioredoxin" evidence="5">
    <location>
        <begin position="331"/>
        <end position="469"/>
    </location>
</feature>
<dbReference type="Proteomes" id="UP000002011">
    <property type="component" value="Chromosome"/>
</dbReference>
<dbReference type="AlphaFoldDB" id="C6W6H9"/>
<accession>C6W6H9</accession>
<reference evidence="6 7" key="1">
    <citation type="journal article" date="2009" name="Stand. Genomic Sci.">
        <title>Complete genome sequence of Dyadobacter fermentans type strain (NS114).</title>
        <authorList>
            <person name="Lang E."/>
            <person name="Lapidus A."/>
            <person name="Chertkov O."/>
            <person name="Brettin T."/>
            <person name="Detter J.C."/>
            <person name="Han C."/>
            <person name="Copeland A."/>
            <person name="Glavina Del Rio T."/>
            <person name="Nolan M."/>
            <person name="Chen F."/>
            <person name="Lucas S."/>
            <person name="Tice H."/>
            <person name="Cheng J.F."/>
            <person name="Land M."/>
            <person name="Hauser L."/>
            <person name="Chang Y.J."/>
            <person name="Jeffries C.D."/>
            <person name="Kopitz M."/>
            <person name="Bruce D."/>
            <person name="Goodwin L."/>
            <person name="Pitluck S."/>
            <person name="Ovchinnikova G."/>
            <person name="Pati A."/>
            <person name="Ivanova N."/>
            <person name="Mavrommatis K."/>
            <person name="Chen A."/>
            <person name="Palaniappan K."/>
            <person name="Chain P."/>
            <person name="Bristow J."/>
            <person name="Eisen J.A."/>
            <person name="Markowitz V."/>
            <person name="Hugenholtz P."/>
            <person name="Goker M."/>
            <person name="Rohde M."/>
            <person name="Kyrpides N.C."/>
            <person name="Klenk H.P."/>
        </authorList>
    </citation>
    <scope>NUCLEOTIDE SEQUENCE [LARGE SCALE GENOMIC DNA]</scope>
    <source>
        <strain evidence="7">ATCC 700827 / DSM 18053 / CIP 107007 / KCTC 52180 / NS114</strain>
    </source>
</reference>
<dbReference type="KEGG" id="dfe:Dfer_3104"/>
<dbReference type="InterPro" id="IPR036249">
    <property type="entry name" value="Thioredoxin-like_sf"/>
</dbReference>
<dbReference type="InterPro" id="IPR025380">
    <property type="entry name" value="DUF4369"/>
</dbReference>
<evidence type="ECO:0000259" key="5">
    <source>
        <dbReference type="PROSITE" id="PS51352"/>
    </source>
</evidence>
<evidence type="ECO:0000313" key="7">
    <source>
        <dbReference type="Proteomes" id="UP000002011"/>
    </source>
</evidence>
<dbReference type="HOGENOM" id="CLU_535010_0_0_10"/>
<dbReference type="CDD" id="cd02966">
    <property type="entry name" value="TlpA_like_family"/>
    <property type="match status" value="1"/>
</dbReference>
<proteinExistence type="predicted"/>
<protein>
    <submittedName>
        <fullName evidence="6">Alkyl hydroperoxide reductase/ Thiol specific antioxidant/ Mal allergen</fullName>
    </submittedName>
</protein>
<evidence type="ECO:0000256" key="4">
    <source>
        <dbReference type="ARBA" id="ARBA00023284"/>
    </source>
</evidence>
<sequence length="475" mass="53912">MQTFHSLMRDYTRTCLMLLLILTGFFSTAYSQGYRIDATIHGMRDSSFVLAHYNRNGSQIVPKDTAKADANGKIVFEGKTALPGGLYVILFPGNQKMIEVIYSGKETNFAIEADTSDLNGSVKVTGSRENELFYNYRQELAKGGKEIEVLGKQATPEAQARVKTIQEGFGAYRKKLLAENAGTFTAQLLKMSADPEIPAAPKLANGKTDSTWIFNYYKAHYWDAFDFSDPRIMNTPFLEPKMERYFKNLVVQVPDSIIKDADLIVKKASANKDIKSWTVYYITNQYENPKTVGTEAVWVHMATKYYLSGEMGVSEEVKKRVSEKVATMKDLLVNKTFPALTLTDPAGKKVGVQAIDANYTVLFFYAPTCGHCKEASHVLKAFYDKNKAKGIKVMAISTEHNVEEWKTFIKTYHMEELINGFDALNQIDFNRKYDVVTTPMIYILDKNKKIIARKMPVEQLEDFLNYYQNKMARKL</sequence>
<dbReference type="EMBL" id="CP001619">
    <property type="protein sequence ID" value="ACT94319.1"/>
    <property type="molecule type" value="Genomic_DNA"/>
</dbReference>
<evidence type="ECO:0000256" key="1">
    <source>
        <dbReference type="ARBA" id="ARBA00004196"/>
    </source>
</evidence>
<dbReference type="GO" id="GO:0030313">
    <property type="term" value="C:cell envelope"/>
    <property type="evidence" value="ECO:0007669"/>
    <property type="project" value="UniProtKB-SubCell"/>
</dbReference>
<keyword evidence="7" id="KW-1185">Reference proteome</keyword>
<dbReference type="STRING" id="471854.Dfer_3104"/>
<comment type="subcellular location">
    <subcellularLocation>
        <location evidence="1">Cell envelope</location>
    </subcellularLocation>
</comment>
<dbReference type="InterPro" id="IPR013766">
    <property type="entry name" value="Thioredoxin_domain"/>
</dbReference>
<dbReference type="InterPro" id="IPR033395">
    <property type="entry name" value="DUF5106"/>
</dbReference>
<dbReference type="PANTHER" id="PTHR42852">
    <property type="entry name" value="THIOL:DISULFIDE INTERCHANGE PROTEIN DSBE"/>
    <property type="match status" value="1"/>
</dbReference>
<dbReference type="eggNOG" id="COG0526">
    <property type="taxonomic scope" value="Bacteria"/>
</dbReference>
<organism evidence="6 7">
    <name type="scientific">Dyadobacter fermentans (strain ATCC 700827 / DSM 18053 / CIP 107007 / KCTC 52180 / NS114)</name>
    <dbReference type="NCBI Taxonomy" id="471854"/>
    <lineage>
        <taxon>Bacteria</taxon>
        <taxon>Pseudomonadati</taxon>
        <taxon>Bacteroidota</taxon>
        <taxon>Cytophagia</taxon>
        <taxon>Cytophagales</taxon>
        <taxon>Spirosomataceae</taxon>
        <taxon>Dyadobacter</taxon>
    </lineage>
</organism>
<dbReference type="InterPro" id="IPR050553">
    <property type="entry name" value="Thioredoxin_ResA/DsbE_sf"/>
</dbReference>
<dbReference type="InterPro" id="IPR000866">
    <property type="entry name" value="AhpC/TSA"/>
</dbReference>
<dbReference type="SUPFAM" id="SSF52833">
    <property type="entry name" value="Thioredoxin-like"/>
    <property type="match status" value="1"/>
</dbReference>
<dbReference type="Pfam" id="PF00578">
    <property type="entry name" value="AhpC-TSA"/>
    <property type="match status" value="1"/>
</dbReference>
<dbReference type="PANTHER" id="PTHR42852:SF6">
    <property type="entry name" value="THIOL:DISULFIDE INTERCHANGE PROTEIN DSBE"/>
    <property type="match status" value="1"/>
</dbReference>
<keyword evidence="3" id="KW-1015">Disulfide bond</keyword>
<keyword evidence="2" id="KW-0201">Cytochrome c-type biogenesis</keyword>
<gene>
    <name evidence="6" type="ordered locus">Dfer_3104</name>
</gene>
<keyword evidence="4" id="KW-0676">Redox-active center</keyword>
<dbReference type="Gene3D" id="3.40.30.10">
    <property type="entry name" value="Glutaredoxin"/>
    <property type="match status" value="1"/>
</dbReference>
<dbReference type="PROSITE" id="PS51352">
    <property type="entry name" value="THIOREDOXIN_2"/>
    <property type="match status" value="1"/>
</dbReference>